<sequence length="325" mass="35270">MGSETSGGRMQTVISAVVLLVLAGIAAAVLAGKLTYRGDGIALGPAGDGAAAATFGHLLPESLAVMTPPEHFDPATLSDKINGKAGYYLPANFKALDCQRFQVVGDPQAWLELFVFDMGEGNNAFAVFSSQRRSNAAALDLTPHAYRSGGSLYFVHGPYYVEIIPSVQSPELLAAALELAGNFVDRTAVEQSDAGEEKDMFPRENFIPGSVELQMTDVFSFEKLDHVWLARYRFDDVEVTAYLSQRASEAEASELARAYAAFLLKHGAARERRMAQGFFTELSLFGHEYIIFSHERWLAGVHECSDPAVAATLAQMLFEAVQADE</sequence>
<protein>
    <submittedName>
        <fullName evidence="1">Uncharacterized protein</fullName>
    </submittedName>
</protein>
<reference evidence="1" key="1">
    <citation type="journal article" date="2015" name="Nature">
        <title>Complex archaea that bridge the gap between prokaryotes and eukaryotes.</title>
        <authorList>
            <person name="Spang A."/>
            <person name="Saw J.H."/>
            <person name="Jorgensen S.L."/>
            <person name="Zaremba-Niedzwiedzka K."/>
            <person name="Martijn J."/>
            <person name="Lind A.E."/>
            <person name="van Eijk R."/>
            <person name="Schleper C."/>
            <person name="Guy L."/>
            <person name="Ettema T.J."/>
        </authorList>
    </citation>
    <scope>NUCLEOTIDE SEQUENCE</scope>
</reference>
<gene>
    <name evidence="1" type="ORF">LCGC14_0205020</name>
</gene>
<dbReference type="AlphaFoldDB" id="A0A0F9UM96"/>
<name>A0A0F9UM96_9ZZZZ</name>
<organism evidence="1">
    <name type="scientific">marine sediment metagenome</name>
    <dbReference type="NCBI Taxonomy" id="412755"/>
    <lineage>
        <taxon>unclassified sequences</taxon>
        <taxon>metagenomes</taxon>
        <taxon>ecological metagenomes</taxon>
    </lineage>
</organism>
<dbReference type="Pfam" id="PF20244">
    <property type="entry name" value="DUF6599"/>
    <property type="match status" value="1"/>
</dbReference>
<dbReference type="EMBL" id="LAZR01000092">
    <property type="protein sequence ID" value="KKN92759.1"/>
    <property type="molecule type" value="Genomic_DNA"/>
</dbReference>
<dbReference type="InterPro" id="IPR046534">
    <property type="entry name" value="DUF6599"/>
</dbReference>
<evidence type="ECO:0000313" key="1">
    <source>
        <dbReference type="EMBL" id="KKN92759.1"/>
    </source>
</evidence>
<proteinExistence type="predicted"/>
<comment type="caution">
    <text evidence="1">The sequence shown here is derived from an EMBL/GenBank/DDBJ whole genome shotgun (WGS) entry which is preliminary data.</text>
</comment>
<accession>A0A0F9UM96</accession>